<evidence type="ECO:0000313" key="5">
    <source>
        <dbReference type="Proteomes" id="UP000199668"/>
    </source>
</evidence>
<dbReference type="InterPro" id="IPR000792">
    <property type="entry name" value="Tscrpt_reg_LuxR_C"/>
</dbReference>
<evidence type="ECO:0000313" key="4">
    <source>
        <dbReference type="EMBL" id="SFM35411.1"/>
    </source>
</evidence>
<keyword evidence="2" id="KW-0804">Transcription</keyword>
<proteinExistence type="predicted"/>
<dbReference type="Pfam" id="PF00196">
    <property type="entry name" value="GerE"/>
    <property type="match status" value="1"/>
</dbReference>
<evidence type="ECO:0000256" key="1">
    <source>
        <dbReference type="ARBA" id="ARBA00023015"/>
    </source>
</evidence>
<dbReference type="InterPro" id="IPR016032">
    <property type="entry name" value="Sig_transdc_resp-reg_C-effctor"/>
</dbReference>
<dbReference type="GO" id="GO:0006355">
    <property type="term" value="P:regulation of DNA-templated transcription"/>
    <property type="evidence" value="ECO:0007669"/>
    <property type="project" value="InterPro"/>
</dbReference>
<protein>
    <submittedName>
        <fullName evidence="4">Regulatory protein, luxR family</fullName>
    </submittedName>
</protein>
<accession>A0A1I4Q5Q7</accession>
<dbReference type="EMBL" id="FOTY01000037">
    <property type="protein sequence ID" value="SFM35411.1"/>
    <property type="molecule type" value="Genomic_DNA"/>
</dbReference>
<dbReference type="STRING" id="266892.SAMN04488054_13716"/>
<keyword evidence="5" id="KW-1185">Reference proteome</keyword>
<dbReference type="Gene3D" id="1.10.10.10">
    <property type="entry name" value="Winged helix-like DNA-binding domain superfamily/Winged helix DNA-binding domain"/>
    <property type="match status" value="1"/>
</dbReference>
<dbReference type="SUPFAM" id="SSF46894">
    <property type="entry name" value="C-terminal effector domain of the bipartite response regulators"/>
    <property type="match status" value="1"/>
</dbReference>
<sequence>MNKRQIEALLKDYHWMMNSIKLLRDSMEDAGEKLTAQYGIESVMPKAQGGGQSDPVAKETARREKRWNKVAQYEQKVKLIQDRIHLITDDREVEVLHWLLEGKSLRWIGKHMGLSHSHVNRIRESIVDKITVDVPDVPNVPEETDFAKATSTC</sequence>
<dbReference type="GO" id="GO:0003677">
    <property type="term" value="F:DNA binding"/>
    <property type="evidence" value="ECO:0007669"/>
    <property type="project" value="InterPro"/>
</dbReference>
<gene>
    <name evidence="4" type="ORF">SAMN04488054_13716</name>
</gene>
<keyword evidence="1" id="KW-0805">Transcription regulation</keyword>
<organism evidence="4 5">
    <name type="scientific">Salibacterium qingdaonense</name>
    <dbReference type="NCBI Taxonomy" id="266892"/>
    <lineage>
        <taxon>Bacteria</taxon>
        <taxon>Bacillati</taxon>
        <taxon>Bacillota</taxon>
        <taxon>Bacilli</taxon>
        <taxon>Bacillales</taxon>
        <taxon>Bacillaceae</taxon>
    </lineage>
</organism>
<dbReference type="Proteomes" id="UP000199668">
    <property type="component" value="Unassembled WGS sequence"/>
</dbReference>
<reference evidence="4 5" key="1">
    <citation type="submission" date="2016-10" db="EMBL/GenBank/DDBJ databases">
        <authorList>
            <person name="de Groot N.N."/>
        </authorList>
    </citation>
    <scope>NUCLEOTIDE SEQUENCE [LARGE SCALE GENOMIC DNA]</scope>
    <source>
        <strain evidence="4 5">CGMCC 1.6134</strain>
    </source>
</reference>
<dbReference type="OrthoDB" id="8910390at2"/>
<dbReference type="InterPro" id="IPR036388">
    <property type="entry name" value="WH-like_DNA-bd_sf"/>
</dbReference>
<feature type="domain" description="HTH luxR-type" evidence="3">
    <location>
        <begin position="90"/>
        <end position="132"/>
    </location>
</feature>
<evidence type="ECO:0000256" key="2">
    <source>
        <dbReference type="ARBA" id="ARBA00023163"/>
    </source>
</evidence>
<dbReference type="RefSeq" id="WP_090928415.1">
    <property type="nucleotide sequence ID" value="NZ_FOTY01000037.1"/>
</dbReference>
<name>A0A1I4Q5Q7_9BACI</name>
<evidence type="ECO:0000259" key="3">
    <source>
        <dbReference type="Pfam" id="PF00196"/>
    </source>
</evidence>
<dbReference type="AlphaFoldDB" id="A0A1I4Q5Q7"/>